<dbReference type="InterPro" id="IPR000286">
    <property type="entry name" value="HDACs"/>
</dbReference>
<gene>
    <name evidence="3" type="ORF">C7Y72_15570</name>
</gene>
<dbReference type="AlphaFoldDB" id="A0A2T4UFX3"/>
<dbReference type="Gene3D" id="3.40.800.20">
    <property type="entry name" value="Histone deacetylase domain"/>
    <property type="match status" value="1"/>
</dbReference>
<dbReference type="GO" id="GO:0040029">
    <property type="term" value="P:epigenetic regulation of gene expression"/>
    <property type="evidence" value="ECO:0007669"/>
    <property type="project" value="TreeGrafter"/>
</dbReference>
<dbReference type="Proteomes" id="UP000240739">
    <property type="component" value="Unassembled WGS sequence"/>
</dbReference>
<sequence length="335" mass="34724">MLLRHPSSLEHDTGDHPERAERVRAIDRAVAARPDLGWEARDSPAATDAQLTAVHPPAHVAGIRALSARGGGWIDGDTYCGPQSFAAAAHAAGGACALVDALLGEGRPAGAALHRPPGHHAEIDRAMGFCLFSTVAVAARHARDAHGLERVMVLDWDVHHGNGTEDVFRDSAEVLFVSIHESPLYPGTGPASEIGRGPGEGYTVNLPVPGGSGDAAFTSLVEHVALPLARAYRPQLLLVSAGYDAHADDPLAGCRVSDDGFATMTGSVRRLADELAVPLGLVLEGGYDVAALARCVVGSLEVLGAAQAPAAPAIDEHPLAQAARTRLAPHWPALA</sequence>
<dbReference type="EMBL" id="PYYB01000002">
    <property type="protein sequence ID" value="PTL56668.1"/>
    <property type="molecule type" value="Genomic_DNA"/>
</dbReference>
<feature type="domain" description="Histone deacetylase" evidence="2">
    <location>
        <begin position="16"/>
        <end position="301"/>
    </location>
</feature>
<accession>A0A2T4UFX3</accession>
<dbReference type="GO" id="GO:0004407">
    <property type="term" value="F:histone deacetylase activity"/>
    <property type="evidence" value="ECO:0007669"/>
    <property type="project" value="TreeGrafter"/>
</dbReference>
<dbReference type="InterPro" id="IPR023801">
    <property type="entry name" value="His_deacetylse_dom"/>
</dbReference>
<evidence type="ECO:0000256" key="1">
    <source>
        <dbReference type="ARBA" id="ARBA00005947"/>
    </source>
</evidence>
<evidence type="ECO:0000259" key="2">
    <source>
        <dbReference type="Pfam" id="PF00850"/>
    </source>
</evidence>
<dbReference type="PANTHER" id="PTHR10625:SF11">
    <property type="entry name" value="HISTONE DEACETYLASE 14, CHLOROPLASTIC"/>
    <property type="match status" value="1"/>
</dbReference>
<dbReference type="GO" id="GO:0005737">
    <property type="term" value="C:cytoplasm"/>
    <property type="evidence" value="ECO:0007669"/>
    <property type="project" value="TreeGrafter"/>
</dbReference>
<dbReference type="PRINTS" id="PR01270">
    <property type="entry name" value="HDASUPER"/>
</dbReference>
<proteinExistence type="inferred from homology"/>
<protein>
    <submittedName>
        <fullName evidence="3">Histone deacetylase</fullName>
    </submittedName>
</protein>
<keyword evidence="4" id="KW-1185">Reference proteome</keyword>
<dbReference type="SUPFAM" id="SSF52768">
    <property type="entry name" value="Arginase/deacetylase"/>
    <property type="match status" value="1"/>
</dbReference>
<comment type="similarity">
    <text evidence="1">Belongs to the histone deacetylase family.</text>
</comment>
<dbReference type="OrthoDB" id="9808367at2"/>
<organism evidence="3 4">
    <name type="scientific">Paraconexibacter algicola</name>
    <dbReference type="NCBI Taxonomy" id="2133960"/>
    <lineage>
        <taxon>Bacteria</taxon>
        <taxon>Bacillati</taxon>
        <taxon>Actinomycetota</taxon>
        <taxon>Thermoleophilia</taxon>
        <taxon>Solirubrobacterales</taxon>
        <taxon>Paraconexibacteraceae</taxon>
        <taxon>Paraconexibacter</taxon>
    </lineage>
</organism>
<evidence type="ECO:0000313" key="4">
    <source>
        <dbReference type="Proteomes" id="UP000240739"/>
    </source>
</evidence>
<dbReference type="PANTHER" id="PTHR10625">
    <property type="entry name" value="HISTONE DEACETYLASE HDAC1-RELATED"/>
    <property type="match status" value="1"/>
</dbReference>
<dbReference type="InterPro" id="IPR037138">
    <property type="entry name" value="His_deacetylse_dom_sf"/>
</dbReference>
<evidence type="ECO:0000313" key="3">
    <source>
        <dbReference type="EMBL" id="PTL56668.1"/>
    </source>
</evidence>
<dbReference type="CDD" id="cd09992">
    <property type="entry name" value="HDAC_classII"/>
    <property type="match status" value="1"/>
</dbReference>
<name>A0A2T4UFX3_9ACTN</name>
<dbReference type="InterPro" id="IPR023696">
    <property type="entry name" value="Ureohydrolase_dom_sf"/>
</dbReference>
<comment type="caution">
    <text evidence="3">The sequence shown here is derived from an EMBL/GenBank/DDBJ whole genome shotgun (WGS) entry which is preliminary data.</text>
</comment>
<reference evidence="3 4" key="1">
    <citation type="submission" date="2018-03" db="EMBL/GenBank/DDBJ databases">
        <title>Aquarubrobacter algicola gen. nov., sp. nov., a novel actinobacterium isolated from shallow eutrophic lake during the end of cyanobacterial harmful algal blooms.</title>
        <authorList>
            <person name="Chun S.J."/>
        </authorList>
    </citation>
    <scope>NUCLEOTIDE SEQUENCE [LARGE SCALE GENOMIC DNA]</scope>
    <source>
        <strain evidence="3 4">Seoho-28</strain>
    </source>
</reference>
<dbReference type="Pfam" id="PF00850">
    <property type="entry name" value="Hist_deacetyl"/>
    <property type="match status" value="1"/>
</dbReference>